<name>A0A6J8D0J8_MYTCO</name>
<protein>
    <submittedName>
        <fullName evidence="1">Uncharacterized protein</fullName>
    </submittedName>
</protein>
<dbReference type="AlphaFoldDB" id="A0A6J8D0J8"/>
<dbReference type="OrthoDB" id="6099018at2759"/>
<gene>
    <name evidence="1" type="ORF">MCOR_34839</name>
</gene>
<sequence>MDDYSIKVLSWIGISLVTTFRSFLFKSSELRKEEDGLTNDRRERFKGLLCSSAPTTEQTLIDLIKHDTNNLLKWIRGDIQTIPKWKNGDDPKIPEWTKGETTTLPEPMTFQMVSFNRKSSLVTYRIIVLQNLTVDKETLIKWVGENENMCTVCTEEDKKTFREWLSDNQLTITKSITKDTMTFNDMIKGLDNTLDEKTKQDIKYLTGTKGRSSFNTYRYYHIVLSKTSNKTTMTEIGARALFEPGCPSALNIASTKVELKWDEPSVGADFMDFYKIMCEEKRICVTCFFETPGNSCKVCRRRIKAQH</sequence>
<evidence type="ECO:0000313" key="1">
    <source>
        <dbReference type="EMBL" id="CAC5400680.1"/>
    </source>
</evidence>
<proteinExistence type="predicted"/>
<keyword evidence="2" id="KW-1185">Reference proteome</keyword>
<dbReference type="EMBL" id="CACVKT020006287">
    <property type="protein sequence ID" value="CAC5400680.1"/>
    <property type="molecule type" value="Genomic_DNA"/>
</dbReference>
<evidence type="ECO:0000313" key="2">
    <source>
        <dbReference type="Proteomes" id="UP000507470"/>
    </source>
</evidence>
<dbReference type="Proteomes" id="UP000507470">
    <property type="component" value="Unassembled WGS sequence"/>
</dbReference>
<accession>A0A6J8D0J8</accession>
<reference evidence="1 2" key="1">
    <citation type="submission" date="2020-06" db="EMBL/GenBank/DDBJ databases">
        <authorList>
            <person name="Li R."/>
            <person name="Bekaert M."/>
        </authorList>
    </citation>
    <scope>NUCLEOTIDE SEQUENCE [LARGE SCALE GENOMIC DNA]</scope>
    <source>
        <strain evidence="2">wild</strain>
    </source>
</reference>
<organism evidence="1 2">
    <name type="scientific">Mytilus coruscus</name>
    <name type="common">Sea mussel</name>
    <dbReference type="NCBI Taxonomy" id="42192"/>
    <lineage>
        <taxon>Eukaryota</taxon>
        <taxon>Metazoa</taxon>
        <taxon>Spiralia</taxon>
        <taxon>Lophotrochozoa</taxon>
        <taxon>Mollusca</taxon>
        <taxon>Bivalvia</taxon>
        <taxon>Autobranchia</taxon>
        <taxon>Pteriomorphia</taxon>
        <taxon>Mytilida</taxon>
        <taxon>Mytiloidea</taxon>
        <taxon>Mytilidae</taxon>
        <taxon>Mytilinae</taxon>
        <taxon>Mytilus</taxon>
    </lineage>
</organism>